<accession>A0ABW0Z409</accession>
<evidence type="ECO:0008006" key="3">
    <source>
        <dbReference type="Google" id="ProtNLM"/>
    </source>
</evidence>
<dbReference type="EMBL" id="JBHSPB010000018">
    <property type="protein sequence ID" value="MFC5723476.1"/>
    <property type="molecule type" value="Genomic_DNA"/>
</dbReference>
<dbReference type="SUPFAM" id="SSF56112">
    <property type="entry name" value="Protein kinase-like (PK-like)"/>
    <property type="match status" value="1"/>
</dbReference>
<organism evidence="1 2">
    <name type="scientific">Streptomyces gamaensis</name>
    <dbReference type="NCBI Taxonomy" id="1763542"/>
    <lineage>
        <taxon>Bacteria</taxon>
        <taxon>Bacillati</taxon>
        <taxon>Actinomycetota</taxon>
        <taxon>Actinomycetes</taxon>
        <taxon>Kitasatosporales</taxon>
        <taxon>Streptomycetaceae</taxon>
        <taxon>Streptomyces</taxon>
    </lineage>
</organism>
<dbReference type="InterPro" id="IPR011009">
    <property type="entry name" value="Kinase-like_dom_sf"/>
</dbReference>
<gene>
    <name evidence="1" type="ORF">ACFP1Z_25250</name>
</gene>
<dbReference type="Proteomes" id="UP001596083">
    <property type="component" value="Unassembled WGS sequence"/>
</dbReference>
<dbReference type="RefSeq" id="WP_390319724.1">
    <property type="nucleotide sequence ID" value="NZ_JBHSPB010000018.1"/>
</dbReference>
<protein>
    <recommendedName>
        <fullName evidence="3">Protein kinase</fullName>
    </recommendedName>
</protein>
<name>A0ABW0Z409_9ACTN</name>
<proteinExistence type="predicted"/>
<comment type="caution">
    <text evidence="1">The sequence shown here is derived from an EMBL/GenBank/DDBJ whole genome shotgun (WGS) entry which is preliminary data.</text>
</comment>
<evidence type="ECO:0000313" key="2">
    <source>
        <dbReference type="Proteomes" id="UP001596083"/>
    </source>
</evidence>
<keyword evidence="2" id="KW-1185">Reference proteome</keyword>
<reference evidence="2" key="1">
    <citation type="journal article" date="2019" name="Int. J. Syst. Evol. Microbiol.">
        <title>The Global Catalogue of Microorganisms (GCM) 10K type strain sequencing project: providing services to taxonomists for standard genome sequencing and annotation.</title>
        <authorList>
            <consortium name="The Broad Institute Genomics Platform"/>
            <consortium name="The Broad Institute Genome Sequencing Center for Infectious Disease"/>
            <person name="Wu L."/>
            <person name="Ma J."/>
        </authorList>
    </citation>
    <scope>NUCLEOTIDE SEQUENCE [LARGE SCALE GENOMIC DNA]</scope>
    <source>
        <strain evidence="2">CGMCC 4.7304</strain>
    </source>
</reference>
<evidence type="ECO:0000313" key="1">
    <source>
        <dbReference type="EMBL" id="MFC5723476.1"/>
    </source>
</evidence>
<sequence>MTTHEAPPSRSDFWALVHPHTGDLTHARPVPGGHSSDVTALVECAKGRFFVKAVPNRPGGRRDSITREQLINEAVRPVSPALRWHTESDEWIVLGFEFVEGRPSEFAPGSPDLPTVVGLLNRIGGLKLPEVAQDWDETRWDRFVANEADTALFRGDALLYTDINPGNLLIGDRDAWAVDWAWPTRGAGFIDPARLVVQLIAAGHSPRSAEDWAAGCTAWVNADPGAIDAFAAANLRMNRRFADRNPEASWLTAMVAAAQAWTDHRGIPETGL</sequence>